<gene>
    <name evidence="2" type="ORF">BJX63DRAFT_436806</name>
</gene>
<dbReference type="InterPro" id="IPR036047">
    <property type="entry name" value="F-box-like_dom_sf"/>
</dbReference>
<dbReference type="SUPFAM" id="SSF81383">
    <property type="entry name" value="F-box domain"/>
    <property type="match status" value="1"/>
</dbReference>
<protein>
    <recommendedName>
        <fullName evidence="1">F-box domain-containing protein</fullName>
    </recommendedName>
</protein>
<feature type="domain" description="F-box" evidence="1">
    <location>
        <begin position="1"/>
        <end position="42"/>
    </location>
</feature>
<sequence>MASITLLPAEILDKICYLIDKKDLYSLRLACKSLATRTYHHLAPAFSEIYLAVTSDGLQFLKDIAGHEILRDYVTAVWIMPSLFDAYYDWNIDQFCRVLYENESPPQPRKGSSRAQASAECVDIGDERIEAFLKRPKAIPQKIPGRPTPADGELYRIYQGIVFDHLQILFDSPEGHPGTATLDGNHFRTRTLLHDTLETWLPWFPRLRSLGIRRYVGHKPPPVNVRGIQRLRSQLGFNPVEPRPYQNWKSSLGRRLSVDVFDMSVFAALIAAITEASMQIKVEVLDTGSLMADTDDQQLLFLSLQPILIHLRHLFVIITSSHVEST</sequence>
<keyword evidence="3" id="KW-1185">Reference proteome</keyword>
<proteinExistence type="predicted"/>
<dbReference type="PROSITE" id="PS50181">
    <property type="entry name" value="FBOX"/>
    <property type="match status" value="1"/>
</dbReference>
<dbReference type="InterPro" id="IPR001810">
    <property type="entry name" value="F-box_dom"/>
</dbReference>
<reference evidence="2 3" key="1">
    <citation type="submission" date="2024-07" db="EMBL/GenBank/DDBJ databases">
        <title>Section-level genome sequencing and comparative genomics of Aspergillus sections Usti and Cavernicolus.</title>
        <authorList>
            <consortium name="Lawrence Berkeley National Laboratory"/>
            <person name="Nybo J.L."/>
            <person name="Vesth T.C."/>
            <person name="Theobald S."/>
            <person name="Frisvad J.C."/>
            <person name="Larsen T.O."/>
            <person name="Kjaerboelling I."/>
            <person name="Rothschild-Mancinelli K."/>
            <person name="Lyhne E.K."/>
            <person name="Kogle M.E."/>
            <person name="Barry K."/>
            <person name="Clum A."/>
            <person name="Na H."/>
            <person name="Ledsgaard L."/>
            <person name="Lin J."/>
            <person name="Lipzen A."/>
            <person name="Kuo A."/>
            <person name="Riley R."/>
            <person name="Mondo S."/>
            <person name="Labutti K."/>
            <person name="Haridas S."/>
            <person name="Pangalinan J."/>
            <person name="Salamov A.A."/>
            <person name="Simmons B.A."/>
            <person name="Magnuson J.K."/>
            <person name="Chen J."/>
            <person name="Drula E."/>
            <person name="Henrissat B."/>
            <person name="Wiebenga A."/>
            <person name="Lubbers R.J."/>
            <person name="Gomes A.C."/>
            <person name="Makela M.R."/>
            <person name="Stajich J."/>
            <person name="Grigoriev I.V."/>
            <person name="Mortensen U.H."/>
            <person name="De Vries R.P."/>
            <person name="Baker S.E."/>
            <person name="Andersen M.R."/>
        </authorList>
    </citation>
    <scope>NUCLEOTIDE SEQUENCE [LARGE SCALE GENOMIC DNA]</scope>
    <source>
        <strain evidence="2 3">CBS 588.65</strain>
    </source>
</reference>
<evidence type="ECO:0000259" key="1">
    <source>
        <dbReference type="PROSITE" id="PS50181"/>
    </source>
</evidence>
<name>A0ABR4GYP5_9EURO</name>
<evidence type="ECO:0000313" key="2">
    <source>
        <dbReference type="EMBL" id="KAL2807703.1"/>
    </source>
</evidence>
<evidence type="ECO:0000313" key="3">
    <source>
        <dbReference type="Proteomes" id="UP001610334"/>
    </source>
</evidence>
<organism evidence="2 3">
    <name type="scientific">Aspergillus granulosus</name>
    <dbReference type="NCBI Taxonomy" id="176169"/>
    <lineage>
        <taxon>Eukaryota</taxon>
        <taxon>Fungi</taxon>
        <taxon>Dikarya</taxon>
        <taxon>Ascomycota</taxon>
        <taxon>Pezizomycotina</taxon>
        <taxon>Eurotiomycetes</taxon>
        <taxon>Eurotiomycetidae</taxon>
        <taxon>Eurotiales</taxon>
        <taxon>Aspergillaceae</taxon>
        <taxon>Aspergillus</taxon>
        <taxon>Aspergillus subgen. Nidulantes</taxon>
    </lineage>
</organism>
<dbReference type="Proteomes" id="UP001610334">
    <property type="component" value="Unassembled WGS sequence"/>
</dbReference>
<dbReference type="EMBL" id="JBFXLT010000133">
    <property type="protein sequence ID" value="KAL2807703.1"/>
    <property type="molecule type" value="Genomic_DNA"/>
</dbReference>
<comment type="caution">
    <text evidence="2">The sequence shown here is derived from an EMBL/GenBank/DDBJ whole genome shotgun (WGS) entry which is preliminary data.</text>
</comment>
<accession>A0ABR4GYP5</accession>